<evidence type="ECO:0000313" key="3">
    <source>
        <dbReference type="Proteomes" id="UP000275281"/>
    </source>
</evidence>
<dbReference type="RefSeq" id="WP_124029204.1">
    <property type="nucleotide sequence ID" value="NZ_JBHRSN010000013.1"/>
</dbReference>
<sequence>MHIDGLSGALTAPHKAKYTEPSKAPETQSPAPPVSVVAQARVTDAGIRASINRDLPEPSQNKALNAYNEIAIAEKKDNLTALLGIDVYA</sequence>
<reference evidence="2 3" key="1">
    <citation type="submission" date="2018-11" db="EMBL/GenBank/DDBJ databases">
        <authorList>
            <person name="Ye M.-Q."/>
            <person name="Du Z.-J."/>
        </authorList>
    </citation>
    <scope>NUCLEOTIDE SEQUENCE [LARGE SCALE GENOMIC DNA]</scope>
    <source>
        <strain evidence="2 3">U0105</strain>
    </source>
</reference>
<dbReference type="AlphaFoldDB" id="A0A3N5XYN2"/>
<keyword evidence="3" id="KW-1185">Reference proteome</keyword>
<organism evidence="2 3">
    <name type="scientific">Alteromonas sediminis</name>
    <dbReference type="NCBI Taxonomy" id="2259342"/>
    <lineage>
        <taxon>Bacteria</taxon>
        <taxon>Pseudomonadati</taxon>
        <taxon>Pseudomonadota</taxon>
        <taxon>Gammaproteobacteria</taxon>
        <taxon>Alteromonadales</taxon>
        <taxon>Alteromonadaceae</taxon>
        <taxon>Alteromonas/Salinimonas group</taxon>
        <taxon>Alteromonas</taxon>
    </lineage>
</organism>
<proteinExistence type="predicted"/>
<dbReference type="Proteomes" id="UP000275281">
    <property type="component" value="Unassembled WGS sequence"/>
</dbReference>
<comment type="caution">
    <text evidence="2">The sequence shown here is derived from an EMBL/GenBank/DDBJ whole genome shotgun (WGS) entry which is preliminary data.</text>
</comment>
<evidence type="ECO:0000313" key="2">
    <source>
        <dbReference type="EMBL" id="RPJ65076.1"/>
    </source>
</evidence>
<protein>
    <recommendedName>
        <fullName evidence="4">Chromosome partitioning protein ParA</fullName>
    </recommendedName>
</protein>
<name>A0A3N5XYN2_9ALTE</name>
<dbReference type="EMBL" id="RPOK01000006">
    <property type="protein sequence ID" value="RPJ65076.1"/>
    <property type="molecule type" value="Genomic_DNA"/>
</dbReference>
<evidence type="ECO:0008006" key="4">
    <source>
        <dbReference type="Google" id="ProtNLM"/>
    </source>
</evidence>
<gene>
    <name evidence="2" type="ORF">DRW07_17325</name>
</gene>
<dbReference type="OrthoDB" id="5903961at2"/>
<feature type="region of interest" description="Disordered" evidence="1">
    <location>
        <begin position="1"/>
        <end position="34"/>
    </location>
</feature>
<accession>A0A3N5XYN2</accession>
<evidence type="ECO:0000256" key="1">
    <source>
        <dbReference type="SAM" id="MobiDB-lite"/>
    </source>
</evidence>